<dbReference type="RefSeq" id="XP_028869409.1">
    <property type="nucleotide sequence ID" value="XM_029013576.1"/>
</dbReference>
<dbReference type="Proteomes" id="UP000236319">
    <property type="component" value="Unassembled WGS sequence"/>
</dbReference>
<keyword evidence="4" id="KW-1185">Reference proteome</keyword>
<dbReference type="PANTHER" id="PTHR23159:SF31">
    <property type="entry name" value="CENTROSOME-ASSOCIATED PROTEIN CEP250 ISOFORM X1"/>
    <property type="match status" value="1"/>
</dbReference>
<dbReference type="VEuPathDB" id="PiroplasmaDB:BOVATA_046590"/>
<proteinExistence type="predicted"/>
<evidence type="ECO:0000313" key="3">
    <source>
        <dbReference type="EMBL" id="GBE63166.1"/>
    </source>
</evidence>
<accession>A0A2H6KJJ8</accession>
<keyword evidence="1" id="KW-0175">Coiled coil</keyword>
<evidence type="ECO:0000256" key="2">
    <source>
        <dbReference type="SAM" id="Phobius"/>
    </source>
</evidence>
<name>A0A2H6KJJ8_9APIC</name>
<gene>
    <name evidence="3" type="ORF">BOVATA_046590</name>
</gene>
<evidence type="ECO:0000313" key="4">
    <source>
        <dbReference type="Proteomes" id="UP000236319"/>
    </source>
</evidence>
<feature type="coiled-coil region" evidence="1">
    <location>
        <begin position="69"/>
        <end position="96"/>
    </location>
</feature>
<protein>
    <recommendedName>
        <fullName evidence="5">C3H1-type domain-containing protein</fullName>
    </recommendedName>
</protein>
<sequence>MTESDSKCISENLHNGQNGLHNVIRVVSEILSGYTKEVNKRTDNVNKSLSELSDHLGNQYVADVNNKINDSLEMQLTAWRDTVQSLETEVNKIQTDKINVLDKSLKSSVLREFMPVKSVVEHMKSVSLDGHLAPQVQQVDNQLLVQQAHMVGSIKDRCEGLQKTLDDECKKVVSQIDHLEGEKKSHFVYLKNELKDAKRDAQHLVTYFYADYEGVILTHYDNIKDSLALVDPTKNSSQNSNHYDAVNALTEKVEKIEEAYQNKLKDVRQKVVNAVGERDDSENSLLLSLTKLEEDVKRDLLAIRQKVEREMKDYVKHYVRLVKSEVESIKKKVGKENGDSKDSIAKHWHLLKVAITGLVGEINGKDSDTGKPYYRGLKGIKERVANYTKTFKDSFEDTILDGWISRILKGNGVVNGRLDKYVNEDTAKVDGKYKIPEELHNAVKKEIKEKLKEGVIDTAREQIRLTDVEKANTQENIEAVVKFLHIFVERLEAELKKPEPHDNPKSFVNSIAVKVEEDEQWTSRKPKASIYDRYLRSAIRYILMTLVIIARQTASALWSFTTAKDSKSNRIAFYLGYNLEEAIIIAAEISKEFDVSQTGSGLGRKFQTVLENVRSQIEALENNLSQEVFEGEVNTILNDNIGKQYKTTDQVDKPFNDEFMNAYKKATSAEIGAERGALRQKIDDIKKHVTEYTDATGNINVLSIPDLITASRGDDQGAKPSFSSAMREILSKIKTLEAVPADVAKKRNEAFSKLEELRGKIDTLNDKIKYISALVDGGEETLETAVTTLRLALSEAKSKTNNGITKLRKDLLQQVDTSFKSLTTAVKSMFAEQHKADLKALNALVEKQKNIIGKMIKDDKMTGIKGLLKTMDYRENKLDKLQKAVTPPNENHATKFKNLSESFHNYVNHLHNYILHRLISKTPNGTLHQLQSIHSQLQTLLSHLREQKHFTHEVPGMLQKLKTSVQALTSTAFGNPAYPVLDAFPKSLLPFVEQLERGYVNRYEGDAATYFSWNKPFSTEFNNLGNNCAKAFLTSLQILVHDFSKLARECPGTWKDKQICLTEFDQKLKVQVPNDLGAWLRRCSYEVSEFGKQNGELQDKSTMKGTNILEKVTHKIAGAEKVEALKKWKESKKQNGNHIGLFDILVFLFGHLESYYKVCHYCIPAKPKAPTTVNQMLHWLNGLRWNPVYWPLRLHLMELFPKPMGMEEKTHKEIGSANLKLEAHPYTITPKDLDNKLLHVCMYCQDTLVAILGHGQEQGRYAVDFYTNIDGLSYPSDPGQCFDLLLDISFRLYDQLFFLYKQCYNGTTCAGWQDCHYGLGVGGSAFTCNSNQCPNQECPLIADQKTKQTSNQSSNQNADQTINQHTDCGLKSPLQSFLEDGLQGFLPHTFTKPGCKLECSVANHNGIPCKTPMGFSYIGVAASHTQTGANLKKALEKFCGPKSPLLQLCNMLNCLLRRPPQTLGDMFAFYHKFLNKWDKEGQTHKQYAFAEAVKMAYFGARYDMLTIASIQNSSAHSKHLNNENKQLTGDMFSLFSCEPQGNPVHPCGPYLQPIYTGIRDIYTKDHSDYYLSWIVYITEKFYELLKKLYDECRKKCNTPGSRCHDTSCAEMCPVTHQPDRLPSSTHDAKCASIVKCQNTHPALYAAGFTFGSPFALSGEESDAAKRTCQDFCNTLKEVLSDKEADNAPLAKLIYVIIPNFLWEIRKKFSYLLLGLWSLSLLYLLHIAVVRLDVLRIRSHLRSPSSHRIAAQSLLAAARVKALANVKYFSP</sequence>
<keyword evidence="2" id="KW-0472">Membrane</keyword>
<organism evidence="3 4">
    <name type="scientific">Babesia ovata</name>
    <dbReference type="NCBI Taxonomy" id="189622"/>
    <lineage>
        <taxon>Eukaryota</taxon>
        <taxon>Sar</taxon>
        <taxon>Alveolata</taxon>
        <taxon>Apicomplexa</taxon>
        <taxon>Aconoidasida</taxon>
        <taxon>Piroplasmida</taxon>
        <taxon>Babesiidae</taxon>
        <taxon>Babesia</taxon>
    </lineage>
</organism>
<feature type="transmembrane region" description="Helical" evidence="2">
    <location>
        <begin position="1708"/>
        <end position="1731"/>
    </location>
</feature>
<comment type="caution">
    <text evidence="3">The sequence shown here is derived from an EMBL/GenBank/DDBJ whole genome shotgun (WGS) entry which is preliminary data.</text>
</comment>
<reference evidence="3 4" key="1">
    <citation type="journal article" date="2017" name="BMC Genomics">
        <title>Whole-genome assembly of Babesia ovata and comparative genomics between closely related pathogens.</title>
        <authorList>
            <person name="Yamagishi J."/>
            <person name="Asada M."/>
            <person name="Hakimi H."/>
            <person name="Tanaka T.Q."/>
            <person name="Sugimoto C."/>
            <person name="Kawazu S."/>
        </authorList>
    </citation>
    <scope>NUCLEOTIDE SEQUENCE [LARGE SCALE GENOMIC DNA]</scope>
    <source>
        <strain evidence="3 4">Miyake</strain>
    </source>
</reference>
<keyword evidence="2" id="KW-1133">Transmembrane helix</keyword>
<feature type="coiled-coil region" evidence="1">
    <location>
        <begin position="603"/>
        <end position="630"/>
    </location>
</feature>
<dbReference type="GeneID" id="39876936"/>
<evidence type="ECO:0000256" key="1">
    <source>
        <dbReference type="SAM" id="Coils"/>
    </source>
</evidence>
<evidence type="ECO:0008006" key="5">
    <source>
        <dbReference type="Google" id="ProtNLM"/>
    </source>
</evidence>
<dbReference type="EMBL" id="BDSA01000019">
    <property type="protein sequence ID" value="GBE63166.1"/>
    <property type="molecule type" value="Genomic_DNA"/>
</dbReference>
<keyword evidence="2" id="KW-0812">Transmembrane</keyword>
<dbReference type="PANTHER" id="PTHR23159">
    <property type="entry name" value="CENTROSOMAL PROTEIN 2"/>
    <property type="match status" value="1"/>
</dbReference>